<dbReference type="STRING" id="387005.A0A183HUC8"/>
<keyword evidence="1" id="KW-1133">Transmembrane helix</keyword>
<accession>A0A183HUC8</accession>
<name>A0A183HUC8_9BILA</name>
<keyword evidence="1" id="KW-0812">Transmembrane</keyword>
<protein>
    <submittedName>
        <fullName evidence="4">Proton_antipo_M domain-containing protein</fullName>
    </submittedName>
</protein>
<sequence>MIDIEEPPEPIASDYVELGTLIILFIIGGPLNLAAHTQVNALIS</sequence>
<dbReference type="EMBL" id="UZAJ01015552">
    <property type="protein sequence ID" value="VDO73692.1"/>
    <property type="molecule type" value="Genomic_DNA"/>
</dbReference>
<keyword evidence="3" id="KW-1185">Reference proteome</keyword>
<dbReference type="AlphaFoldDB" id="A0A183HUC8"/>
<evidence type="ECO:0000313" key="3">
    <source>
        <dbReference type="Proteomes" id="UP000267606"/>
    </source>
</evidence>
<evidence type="ECO:0000256" key="1">
    <source>
        <dbReference type="SAM" id="Phobius"/>
    </source>
</evidence>
<dbReference type="Proteomes" id="UP000267606">
    <property type="component" value="Unassembled WGS sequence"/>
</dbReference>
<reference evidence="4" key="1">
    <citation type="submission" date="2016-06" db="UniProtKB">
        <authorList>
            <consortium name="WormBaseParasite"/>
        </authorList>
    </citation>
    <scope>IDENTIFICATION</scope>
</reference>
<dbReference type="WBParaSite" id="OFLC_0001109001-mRNA-1">
    <property type="protein sequence ID" value="OFLC_0001109001-mRNA-1"/>
    <property type="gene ID" value="OFLC_0001109001"/>
</dbReference>
<organism evidence="4">
    <name type="scientific">Onchocerca flexuosa</name>
    <dbReference type="NCBI Taxonomy" id="387005"/>
    <lineage>
        <taxon>Eukaryota</taxon>
        <taxon>Metazoa</taxon>
        <taxon>Ecdysozoa</taxon>
        <taxon>Nematoda</taxon>
        <taxon>Chromadorea</taxon>
        <taxon>Rhabditida</taxon>
        <taxon>Spirurina</taxon>
        <taxon>Spiruromorpha</taxon>
        <taxon>Filarioidea</taxon>
        <taxon>Onchocercidae</taxon>
        <taxon>Onchocerca</taxon>
    </lineage>
</organism>
<evidence type="ECO:0000313" key="4">
    <source>
        <dbReference type="WBParaSite" id="OFLC_0001109001-mRNA-1"/>
    </source>
</evidence>
<reference evidence="2 3" key="2">
    <citation type="submission" date="2018-11" db="EMBL/GenBank/DDBJ databases">
        <authorList>
            <consortium name="Pathogen Informatics"/>
        </authorList>
    </citation>
    <scope>NUCLEOTIDE SEQUENCE [LARGE SCALE GENOMIC DNA]</scope>
</reference>
<keyword evidence="1" id="KW-0472">Membrane</keyword>
<feature type="transmembrane region" description="Helical" evidence="1">
    <location>
        <begin position="15"/>
        <end position="35"/>
    </location>
</feature>
<evidence type="ECO:0000313" key="2">
    <source>
        <dbReference type="EMBL" id="VDO73692.1"/>
    </source>
</evidence>
<gene>
    <name evidence="2" type="ORF">OFLC_LOCUS11085</name>
</gene>
<proteinExistence type="predicted"/>